<evidence type="ECO:0000313" key="3">
    <source>
        <dbReference type="Proteomes" id="UP000266934"/>
    </source>
</evidence>
<dbReference type="Pfam" id="PF13182">
    <property type="entry name" value="DUF4007"/>
    <property type="match status" value="1"/>
</dbReference>
<dbReference type="OrthoDB" id="747541at2"/>
<sequence length="309" mass="34426">MTATTAANERRRFEYGRHETFTIRHGWLGKGISYIQDDASAFADDEAAILDLGLGSRMVKSLRYWMEASGLAMQDACDTGRRRSRRLRPSRLADIIRLHDPHLEYPATWWFVHLHLARRPRSVWGWFFSDYRERNFDRAACVDAYRRHLRLHAVNEPSLSVAQRDIACLLAAYATPAAAEPQDPEDGTSSPLQDLGLVVRHADTGRFEKIRPLDDVPVEAFLACVGAAAADAGQESMSVTEMIGRGGGPGTVYGLDAESIEDLAMCAARDFGNRGVALDLLGAERRLRVPTGDMADWLEQHFIRIGDVA</sequence>
<reference evidence="2 3" key="1">
    <citation type="submission" date="2018-08" db="EMBL/GenBank/DDBJ databases">
        <title>Complete genome sequencing of Blastochloris tepida GI.</title>
        <authorList>
            <person name="Tsukatani Y."/>
            <person name="Mori H."/>
        </authorList>
    </citation>
    <scope>NUCLEOTIDE SEQUENCE [LARGE SCALE GENOMIC DNA]</scope>
    <source>
        <strain evidence="2 3">GI</strain>
    </source>
</reference>
<protein>
    <recommendedName>
        <fullName evidence="1">DUF4007 domain-containing protein</fullName>
    </recommendedName>
</protein>
<dbReference type="InterPro" id="IPR025248">
    <property type="entry name" value="DUF4007"/>
</dbReference>
<gene>
    <name evidence="2" type="ORF">BLTE_30340</name>
</gene>
<dbReference type="AlphaFoldDB" id="A0A348G466"/>
<feature type="domain" description="DUF4007" evidence="1">
    <location>
        <begin position="15"/>
        <end position="263"/>
    </location>
</feature>
<organism evidence="2 3">
    <name type="scientific">Blastochloris tepida</name>
    <dbReference type="NCBI Taxonomy" id="2233851"/>
    <lineage>
        <taxon>Bacteria</taxon>
        <taxon>Pseudomonadati</taxon>
        <taxon>Pseudomonadota</taxon>
        <taxon>Alphaproteobacteria</taxon>
        <taxon>Hyphomicrobiales</taxon>
        <taxon>Blastochloridaceae</taxon>
        <taxon>Blastochloris</taxon>
    </lineage>
</organism>
<accession>A0A348G466</accession>
<proteinExistence type="predicted"/>
<keyword evidence="3" id="KW-1185">Reference proteome</keyword>
<evidence type="ECO:0000259" key="1">
    <source>
        <dbReference type="Pfam" id="PF13182"/>
    </source>
</evidence>
<evidence type="ECO:0000313" key="2">
    <source>
        <dbReference type="EMBL" id="BBF94349.1"/>
    </source>
</evidence>
<dbReference type="EMBL" id="AP018907">
    <property type="protein sequence ID" value="BBF94349.1"/>
    <property type="molecule type" value="Genomic_DNA"/>
</dbReference>
<dbReference type="RefSeq" id="WP_126401459.1">
    <property type="nucleotide sequence ID" value="NZ_AP018907.1"/>
</dbReference>
<name>A0A348G466_9HYPH</name>
<dbReference type="KEGG" id="blag:BLTE_30340"/>
<dbReference type="Proteomes" id="UP000266934">
    <property type="component" value="Chromosome"/>
</dbReference>